<name>A0ABV6NMJ6_9BACI</name>
<accession>A0ABV6NMJ6</accession>
<dbReference type="EMBL" id="JBHLTR010000086">
    <property type="protein sequence ID" value="MFC0561906.1"/>
    <property type="molecule type" value="Genomic_DNA"/>
</dbReference>
<dbReference type="Proteomes" id="UP001589833">
    <property type="component" value="Unassembled WGS sequence"/>
</dbReference>
<keyword evidence="2" id="KW-1185">Reference proteome</keyword>
<evidence type="ECO:0000313" key="2">
    <source>
        <dbReference type="Proteomes" id="UP001589833"/>
    </source>
</evidence>
<dbReference type="RefSeq" id="WP_273848454.1">
    <property type="nucleotide sequence ID" value="NZ_JAQQWT010000094.1"/>
</dbReference>
<evidence type="ECO:0000313" key="1">
    <source>
        <dbReference type="EMBL" id="MFC0561906.1"/>
    </source>
</evidence>
<organism evidence="1 2">
    <name type="scientific">Halalkalibacter alkalisediminis</name>
    <dbReference type="NCBI Taxonomy" id="935616"/>
    <lineage>
        <taxon>Bacteria</taxon>
        <taxon>Bacillati</taxon>
        <taxon>Bacillota</taxon>
        <taxon>Bacilli</taxon>
        <taxon>Bacillales</taxon>
        <taxon>Bacillaceae</taxon>
        <taxon>Halalkalibacter</taxon>
    </lineage>
</organism>
<proteinExistence type="predicted"/>
<reference evidence="1 2" key="1">
    <citation type="submission" date="2024-09" db="EMBL/GenBank/DDBJ databases">
        <authorList>
            <person name="Sun Q."/>
            <person name="Mori K."/>
        </authorList>
    </citation>
    <scope>NUCLEOTIDE SEQUENCE [LARGE SCALE GENOMIC DNA]</scope>
    <source>
        <strain evidence="1 2">NCAIM B.02301</strain>
    </source>
</reference>
<gene>
    <name evidence="1" type="ORF">ACFFH4_23775</name>
</gene>
<comment type="caution">
    <text evidence="1">The sequence shown here is derived from an EMBL/GenBank/DDBJ whole genome shotgun (WGS) entry which is preliminary data.</text>
</comment>
<sequence>MFQKWLGNQLKKPTGFVSKLVGKYMEKGNYEINNWTLSLLNIKGNESILEVGIGNG</sequence>
<protein>
    <recommendedName>
        <fullName evidence="3">Class I SAM-dependent methyltransferase</fullName>
    </recommendedName>
</protein>
<evidence type="ECO:0008006" key="3">
    <source>
        <dbReference type="Google" id="ProtNLM"/>
    </source>
</evidence>